<accession>D8QTV8</accession>
<dbReference type="EMBL" id="GL377566">
    <property type="protein sequence ID" value="EFJ36714.1"/>
    <property type="molecule type" value="Genomic_DNA"/>
</dbReference>
<dbReference type="Pfam" id="PF04749">
    <property type="entry name" value="PLAC8"/>
    <property type="match status" value="1"/>
</dbReference>
<dbReference type="HOGENOM" id="CLU_083147_1_2_1"/>
<feature type="non-terminal residue" evidence="2">
    <location>
        <position position="1"/>
    </location>
</feature>
<dbReference type="STRING" id="88036.D8QTV8"/>
<evidence type="ECO:0000313" key="3">
    <source>
        <dbReference type="Proteomes" id="UP000001514"/>
    </source>
</evidence>
<keyword evidence="3" id="KW-1185">Reference proteome</keyword>
<organism evidence="3">
    <name type="scientific">Selaginella moellendorffii</name>
    <name type="common">Spikemoss</name>
    <dbReference type="NCBI Taxonomy" id="88036"/>
    <lineage>
        <taxon>Eukaryota</taxon>
        <taxon>Viridiplantae</taxon>
        <taxon>Streptophyta</taxon>
        <taxon>Embryophyta</taxon>
        <taxon>Tracheophyta</taxon>
        <taxon>Lycopodiopsida</taxon>
        <taxon>Selaginellales</taxon>
        <taxon>Selaginellaceae</taxon>
        <taxon>Selaginella</taxon>
    </lineage>
</organism>
<protein>
    <submittedName>
        <fullName evidence="2">Uncharacterized protein</fullName>
    </submittedName>
</protein>
<gene>
    <name evidence="2" type="ORF">SELMODRAFT_68870</name>
    <name evidence="1" type="ORF">SELMODRAFT_68871</name>
</gene>
<dbReference type="PANTHER" id="PTHR15907">
    <property type="entry name" value="DUF614 FAMILY PROTEIN-RELATED"/>
    <property type="match status" value="1"/>
</dbReference>
<dbReference type="EMBL" id="GL377581">
    <property type="protein sequence ID" value="EFJ27956.1"/>
    <property type="molecule type" value="Genomic_DNA"/>
</dbReference>
<dbReference type="NCBIfam" id="TIGR01571">
    <property type="entry name" value="A_thal_Cys_rich"/>
    <property type="match status" value="1"/>
</dbReference>
<dbReference type="Proteomes" id="UP000001514">
    <property type="component" value="Unassembled WGS sequence"/>
</dbReference>
<dbReference type="FunCoup" id="D8QTV8">
    <property type="interactions" value="142"/>
</dbReference>
<name>D8QTV8_SELML</name>
<evidence type="ECO:0000313" key="2">
    <source>
        <dbReference type="EMBL" id="EFJ36714.1"/>
    </source>
</evidence>
<proteinExistence type="predicted"/>
<dbReference type="OMA" id="CAICQEC"/>
<dbReference type="OrthoDB" id="1045822at2759"/>
<reference evidence="2 3" key="1">
    <citation type="journal article" date="2011" name="Science">
        <title>The Selaginella genome identifies genetic changes associated with the evolution of vascular plants.</title>
        <authorList>
            <person name="Banks J.A."/>
            <person name="Nishiyama T."/>
            <person name="Hasebe M."/>
            <person name="Bowman J.L."/>
            <person name="Gribskov M."/>
            <person name="dePamphilis C."/>
            <person name="Albert V.A."/>
            <person name="Aono N."/>
            <person name="Aoyama T."/>
            <person name="Ambrose B.A."/>
            <person name="Ashton N.W."/>
            <person name="Axtell M.J."/>
            <person name="Barker E."/>
            <person name="Barker M.S."/>
            <person name="Bennetzen J.L."/>
            <person name="Bonawitz N.D."/>
            <person name="Chapple C."/>
            <person name="Cheng C."/>
            <person name="Correa L.G."/>
            <person name="Dacre M."/>
            <person name="DeBarry J."/>
            <person name="Dreyer I."/>
            <person name="Elias M."/>
            <person name="Engstrom E.M."/>
            <person name="Estelle M."/>
            <person name="Feng L."/>
            <person name="Finet C."/>
            <person name="Floyd S.K."/>
            <person name="Frommer W.B."/>
            <person name="Fujita T."/>
            <person name="Gramzow L."/>
            <person name="Gutensohn M."/>
            <person name="Harholt J."/>
            <person name="Hattori M."/>
            <person name="Heyl A."/>
            <person name="Hirai T."/>
            <person name="Hiwatashi Y."/>
            <person name="Ishikawa M."/>
            <person name="Iwata M."/>
            <person name="Karol K.G."/>
            <person name="Koehler B."/>
            <person name="Kolukisaoglu U."/>
            <person name="Kubo M."/>
            <person name="Kurata T."/>
            <person name="Lalonde S."/>
            <person name="Li K."/>
            <person name="Li Y."/>
            <person name="Litt A."/>
            <person name="Lyons E."/>
            <person name="Manning G."/>
            <person name="Maruyama T."/>
            <person name="Michael T.P."/>
            <person name="Mikami K."/>
            <person name="Miyazaki S."/>
            <person name="Morinaga S."/>
            <person name="Murata T."/>
            <person name="Mueller-Roeber B."/>
            <person name="Nelson D.R."/>
            <person name="Obara M."/>
            <person name="Oguri Y."/>
            <person name="Olmstead R.G."/>
            <person name="Onodera N."/>
            <person name="Petersen B.L."/>
            <person name="Pils B."/>
            <person name="Prigge M."/>
            <person name="Rensing S.A."/>
            <person name="Riano-Pachon D.M."/>
            <person name="Roberts A.W."/>
            <person name="Sato Y."/>
            <person name="Scheller H.V."/>
            <person name="Schulz B."/>
            <person name="Schulz C."/>
            <person name="Shakirov E.V."/>
            <person name="Shibagaki N."/>
            <person name="Shinohara N."/>
            <person name="Shippen D.E."/>
            <person name="Soerensen I."/>
            <person name="Sotooka R."/>
            <person name="Sugimoto N."/>
            <person name="Sugita M."/>
            <person name="Sumikawa N."/>
            <person name="Tanurdzic M."/>
            <person name="Theissen G."/>
            <person name="Ulvskov P."/>
            <person name="Wakazuki S."/>
            <person name="Weng J.K."/>
            <person name="Willats W.W."/>
            <person name="Wipf D."/>
            <person name="Wolf P.G."/>
            <person name="Yang L."/>
            <person name="Zimmer A.D."/>
            <person name="Zhu Q."/>
            <person name="Mitros T."/>
            <person name="Hellsten U."/>
            <person name="Loque D."/>
            <person name="Otillar R."/>
            <person name="Salamov A."/>
            <person name="Schmutz J."/>
            <person name="Shapiro H."/>
            <person name="Lindquist E."/>
            <person name="Lucas S."/>
            <person name="Rokhsar D."/>
            <person name="Grigoriev I.V."/>
        </authorList>
    </citation>
    <scope>NUCLEOTIDE SEQUENCE [LARGE SCALE GENOMIC DNA]</scope>
</reference>
<dbReference type="InterPro" id="IPR006461">
    <property type="entry name" value="PLAC_motif_containing"/>
</dbReference>
<feature type="non-terminal residue" evidence="2">
    <location>
        <position position="123"/>
    </location>
</feature>
<dbReference type="AlphaFoldDB" id="D8QTV8"/>
<dbReference type="eggNOG" id="ENOG502RV9Z">
    <property type="taxonomic scope" value="Eukaryota"/>
</dbReference>
<dbReference type="KEGG" id="smo:SELMODRAFT_68871"/>
<dbReference type="Gramene" id="EFJ27956">
    <property type="protein sequence ID" value="EFJ27956"/>
    <property type="gene ID" value="SELMODRAFT_68871"/>
</dbReference>
<sequence>PLRWTSGICACSDDIPSCCLGLFCPCILFGRNVETLEDRPWVGPCVMHLLLWGAVTGLCCALTEGTALGVAASCVSCYACGYRKTLRDKYNLEDAPCGDFLTHLCCHPCAVCQEYREMKERGT</sequence>
<evidence type="ECO:0000313" key="1">
    <source>
        <dbReference type="EMBL" id="EFJ27956.1"/>
    </source>
</evidence>
<dbReference type="KEGG" id="smo:SELMODRAFT_68870"/>
<dbReference type="InParanoid" id="D8QTV8"/>
<dbReference type="Gramene" id="EFJ36714">
    <property type="protein sequence ID" value="EFJ36714"/>
    <property type="gene ID" value="SELMODRAFT_68870"/>
</dbReference>